<dbReference type="PANTHER" id="PTHR31680">
    <property type="entry name" value="LONGIFOLIA PROTEIN"/>
    <property type="match status" value="1"/>
</dbReference>
<dbReference type="OrthoDB" id="1651299at2759"/>
<dbReference type="Proteomes" id="UP000239757">
    <property type="component" value="Unassembled WGS sequence"/>
</dbReference>
<gene>
    <name evidence="1" type="ORF">GOBAR_AA17845</name>
</gene>
<dbReference type="AlphaFoldDB" id="A0A2P5XHI5"/>
<dbReference type="GO" id="GO:0051513">
    <property type="term" value="P:regulation of monopolar cell growth"/>
    <property type="evidence" value="ECO:0007669"/>
    <property type="project" value="InterPro"/>
</dbReference>
<evidence type="ECO:0000313" key="1">
    <source>
        <dbReference type="EMBL" id="PPS02818.1"/>
    </source>
</evidence>
<name>A0A2P5XHI5_GOSBA</name>
<accession>A0A2P5XHI5</accession>
<dbReference type="PANTHER" id="PTHR31680:SF12">
    <property type="entry name" value="OS11G0587300 PROTEIN"/>
    <property type="match status" value="1"/>
</dbReference>
<dbReference type="InterPro" id="IPR033334">
    <property type="entry name" value="LNG1/2"/>
</dbReference>
<organism evidence="1 2">
    <name type="scientific">Gossypium barbadense</name>
    <name type="common">Sea Island cotton</name>
    <name type="synonym">Hibiscus barbadensis</name>
    <dbReference type="NCBI Taxonomy" id="3634"/>
    <lineage>
        <taxon>Eukaryota</taxon>
        <taxon>Viridiplantae</taxon>
        <taxon>Streptophyta</taxon>
        <taxon>Embryophyta</taxon>
        <taxon>Tracheophyta</taxon>
        <taxon>Spermatophyta</taxon>
        <taxon>Magnoliopsida</taxon>
        <taxon>eudicotyledons</taxon>
        <taxon>Gunneridae</taxon>
        <taxon>Pentapetalae</taxon>
        <taxon>rosids</taxon>
        <taxon>malvids</taxon>
        <taxon>Malvales</taxon>
        <taxon>Malvaceae</taxon>
        <taxon>Malvoideae</taxon>
        <taxon>Gossypium</taxon>
    </lineage>
</organism>
<protein>
    <submittedName>
        <fullName evidence="1">Uncharacterized protein</fullName>
    </submittedName>
</protein>
<evidence type="ECO:0000313" key="2">
    <source>
        <dbReference type="Proteomes" id="UP000239757"/>
    </source>
</evidence>
<reference evidence="1 2" key="1">
    <citation type="submission" date="2015-01" db="EMBL/GenBank/DDBJ databases">
        <title>Genome of allotetraploid Gossypium barbadense reveals genomic plasticity and fiber elongation in cotton evolution.</title>
        <authorList>
            <person name="Chen X."/>
            <person name="Liu X."/>
            <person name="Zhao B."/>
            <person name="Zheng H."/>
            <person name="Hu Y."/>
            <person name="Lu G."/>
            <person name="Yang C."/>
            <person name="Chen J."/>
            <person name="Shan C."/>
            <person name="Zhang L."/>
            <person name="Zhou Y."/>
            <person name="Wang L."/>
            <person name="Guo W."/>
            <person name="Bai Y."/>
            <person name="Ruan J."/>
            <person name="Shangguan X."/>
            <person name="Mao Y."/>
            <person name="Jiang J."/>
            <person name="Zhu Y."/>
            <person name="Lei J."/>
            <person name="Kang H."/>
            <person name="Chen S."/>
            <person name="He X."/>
            <person name="Wang R."/>
            <person name="Wang Y."/>
            <person name="Chen J."/>
            <person name="Wang L."/>
            <person name="Yu S."/>
            <person name="Wang B."/>
            <person name="Wei J."/>
            <person name="Song S."/>
            <person name="Lu X."/>
            <person name="Gao Z."/>
            <person name="Gu W."/>
            <person name="Deng X."/>
            <person name="Ma D."/>
            <person name="Wang S."/>
            <person name="Liang W."/>
            <person name="Fang L."/>
            <person name="Cai C."/>
            <person name="Zhu X."/>
            <person name="Zhou B."/>
            <person name="Zhang Y."/>
            <person name="Chen Z."/>
            <person name="Xu S."/>
            <person name="Zhu R."/>
            <person name="Wang S."/>
            <person name="Zhang T."/>
            <person name="Zhao G."/>
        </authorList>
    </citation>
    <scope>NUCLEOTIDE SEQUENCE [LARGE SCALE GENOMIC DNA]</scope>
    <source>
        <strain evidence="2">cv. Xinhai21</strain>
        <tissue evidence="1">Leaf</tissue>
    </source>
</reference>
<dbReference type="EMBL" id="KZ664851">
    <property type="protein sequence ID" value="PPS02818.1"/>
    <property type="molecule type" value="Genomic_DNA"/>
</dbReference>
<proteinExistence type="predicted"/>
<sequence>MMTSVVPEKNLNKQIGKQMRCMVGFLQIFDSHQLLFGKCVYSPKRLPPVETLSKSPLPLLVFECKEGSARSPWKFFNEALRLSLDNKAIVDAKGSLKPREIRTNASILSANQCEDKVHNYDKQ</sequence>